<keyword evidence="2" id="KW-0732">Signal</keyword>
<evidence type="ECO:0000256" key="2">
    <source>
        <dbReference type="SAM" id="SignalP"/>
    </source>
</evidence>
<dbReference type="Proteomes" id="UP000799428">
    <property type="component" value="Unassembled WGS sequence"/>
</dbReference>
<keyword evidence="1" id="KW-0472">Membrane</keyword>
<accession>A0A6G1KNG7</accession>
<dbReference type="AlphaFoldDB" id="A0A6G1KNG7"/>
<sequence length="139" mass="15756">MSQFVTFVFILSVAAAVIHWVGSQNALIIIAFVCWAAFSVIKYDTMFFIVGTITGLFTILFGTIFYQRVKRELAEYQAQKDESINPEPTPVQAYEIPSSPLTPTHCSWYEVPREQEMSDAELLEMFPPLSSSTWEDGDD</sequence>
<keyword evidence="4" id="KW-1185">Reference proteome</keyword>
<name>A0A6G1KNG7_9PLEO</name>
<evidence type="ECO:0000256" key="1">
    <source>
        <dbReference type="SAM" id="Phobius"/>
    </source>
</evidence>
<gene>
    <name evidence="3" type="ORF">K504DRAFT_498739</name>
</gene>
<feature type="chain" id="PRO_5026236788" evidence="2">
    <location>
        <begin position="17"/>
        <end position="139"/>
    </location>
</feature>
<proteinExistence type="predicted"/>
<keyword evidence="1" id="KW-1133">Transmembrane helix</keyword>
<dbReference type="EMBL" id="MU005765">
    <property type="protein sequence ID" value="KAF2713941.1"/>
    <property type="molecule type" value="Genomic_DNA"/>
</dbReference>
<keyword evidence="1" id="KW-0812">Transmembrane</keyword>
<protein>
    <submittedName>
        <fullName evidence="3">Uncharacterized protein</fullName>
    </submittedName>
</protein>
<reference evidence="3" key="1">
    <citation type="journal article" date="2020" name="Stud. Mycol.">
        <title>101 Dothideomycetes genomes: a test case for predicting lifestyles and emergence of pathogens.</title>
        <authorList>
            <person name="Haridas S."/>
            <person name="Albert R."/>
            <person name="Binder M."/>
            <person name="Bloem J."/>
            <person name="Labutti K."/>
            <person name="Salamov A."/>
            <person name="Andreopoulos B."/>
            <person name="Baker S."/>
            <person name="Barry K."/>
            <person name="Bills G."/>
            <person name="Bluhm B."/>
            <person name="Cannon C."/>
            <person name="Castanera R."/>
            <person name="Culley D."/>
            <person name="Daum C."/>
            <person name="Ezra D."/>
            <person name="Gonzalez J."/>
            <person name="Henrissat B."/>
            <person name="Kuo A."/>
            <person name="Liang C."/>
            <person name="Lipzen A."/>
            <person name="Lutzoni F."/>
            <person name="Magnuson J."/>
            <person name="Mondo S."/>
            <person name="Nolan M."/>
            <person name="Ohm R."/>
            <person name="Pangilinan J."/>
            <person name="Park H.-J."/>
            <person name="Ramirez L."/>
            <person name="Alfaro M."/>
            <person name="Sun H."/>
            <person name="Tritt A."/>
            <person name="Yoshinaga Y."/>
            <person name="Zwiers L.-H."/>
            <person name="Turgeon B."/>
            <person name="Goodwin S."/>
            <person name="Spatafora J."/>
            <person name="Crous P."/>
            <person name="Grigoriev I."/>
        </authorList>
    </citation>
    <scope>NUCLEOTIDE SEQUENCE</scope>
    <source>
        <strain evidence="3">CBS 279.74</strain>
    </source>
</reference>
<evidence type="ECO:0000313" key="3">
    <source>
        <dbReference type="EMBL" id="KAF2713941.1"/>
    </source>
</evidence>
<feature type="signal peptide" evidence="2">
    <location>
        <begin position="1"/>
        <end position="16"/>
    </location>
</feature>
<feature type="transmembrane region" description="Helical" evidence="1">
    <location>
        <begin position="46"/>
        <end position="66"/>
    </location>
</feature>
<organism evidence="3 4">
    <name type="scientific">Pleomassaria siparia CBS 279.74</name>
    <dbReference type="NCBI Taxonomy" id="1314801"/>
    <lineage>
        <taxon>Eukaryota</taxon>
        <taxon>Fungi</taxon>
        <taxon>Dikarya</taxon>
        <taxon>Ascomycota</taxon>
        <taxon>Pezizomycotina</taxon>
        <taxon>Dothideomycetes</taxon>
        <taxon>Pleosporomycetidae</taxon>
        <taxon>Pleosporales</taxon>
        <taxon>Pleomassariaceae</taxon>
        <taxon>Pleomassaria</taxon>
    </lineage>
</organism>
<evidence type="ECO:0000313" key="4">
    <source>
        <dbReference type="Proteomes" id="UP000799428"/>
    </source>
</evidence>